<dbReference type="STRING" id="1245469.S58_25050"/>
<reference evidence="1 2" key="1">
    <citation type="journal article" date="2013" name="Appl. Environ. Microbiol.">
        <title>Genome analysis suggests that the soil oligotrophic bacterium Agromonas oligotrophica (Bradyrhizobium oligotrophicum) is a nitrogen-fixing symbiont of Aeschynomene indica.</title>
        <authorList>
            <person name="Okubo T."/>
            <person name="Fukushima S."/>
            <person name="Itakura M."/>
            <person name="Oshima K."/>
            <person name="Longtonglang A."/>
            <person name="Teaumroong N."/>
            <person name="Mitsui H."/>
            <person name="Hattori M."/>
            <person name="Hattori R."/>
            <person name="Hattori T."/>
            <person name="Minamisawa K."/>
        </authorList>
    </citation>
    <scope>NUCLEOTIDE SEQUENCE [LARGE SCALE GENOMIC DNA]</scope>
    <source>
        <strain evidence="1 2">S58</strain>
    </source>
</reference>
<dbReference type="EMBL" id="AP012603">
    <property type="protein sequence ID" value="BAM88511.1"/>
    <property type="molecule type" value="Genomic_DNA"/>
</dbReference>
<dbReference type="KEGG" id="aol:S58_25050"/>
<dbReference type="eggNOG" id="COG0859">
    <property type="taxonomic scope" value="Bacteria"/>
</dbReference>
<dbReference type="Proteomes" id="UP000011841">
    <property type="component" value="Chromosome"/>
</dbReference>
<proteinExistence type="predicted"/>
<protein>
    <recommendedName>
        <fullName evidence="3">TIGR04372 family glycosyltransferase</fullName>
    </recommendedName>
</protein>
<evidence type="ECO:0008006" key="3">
    <source>
        <dbReference type="Google" id="ProtNLM"/>
    </source>
</evidence>
<dbReference type="InterPro" id="IPR030808">
    <property type="entry name" value="Glycosyl_04372"/>
</dbReference>
<evidence type="ECO:0000313" key="2">
    <source>
        <dbReference type="Proteomes" id="UP000011841"/>
    </source>
</evidence>
<dbReference type="PATRIC" id="fig|1245469.3.peg.2568"/>
<dbReference type="RefSeq" id="WP_015665634.1">
    <property type="nucleotide sequence ID" value="NC_020453.1"/>
</dbReference>
<sequence length="712" mass="82387">MSFESIHPDPAGQPAPRRQGMIRSLKSSLAERGVKAISWYLNVVGERAESLKDLIFALLPFRRAFMVALVFHRYAHRNEFDRQFRYFCGPDLDKEMGWVLASPRSDQYCNELILFLLMCEKDKHALQLFPNIDWGRVDDEFMEAIGRLTNKLTSGYFMELLAQAHTIDWIALRPRDLRRFAELINVMLEHRNFRYEQRSFEGRQYDARRDGDPVPLEAPLDRYVHEYFCNKELIETLVTELNLARYDDILAAREDRGQYWERFPADHPQRKVLSEINLFYAYRNLLLTTYHSGEGFHVPQVYTKLTETQKRLRRHLPAPSPQLKALLKKLDTDLSDVKLLSPDWSALIGHNGHLNVHLMMREMGWWQGQPLLLAYKDRIANKPFLSLFSDICPTLTLGENVSTGVWHELASLTPFIGDSHQAFRFEDGRAVYWNDAGSLALKQWESRQRTFPLRDIYDRRLLADNRIELTYQDYRRRWGMADSDWFVCLHVRDAQTRNDTDGVGESIRNASLASYLDAVRHITGCGGWVIRMGGGKVPPFPQMEHVVDYARSDDAFPEMDIHLMRRARMFIGTTSGFAYVASSFGIPTAMVNALSSIGLLWSRDTRFALKPVHRADGRMLSLSEWTSERYRWAYPTHESVARAELVVSESSSDEILETVREVLEISDPLRKGPAPGVDGSWERHVQVPGFFGSSRPSRYFLEKYASDLLRGE</sequence>
<dbReference type="GeneID" id="301816395"/>
<name>M4Z656_9BRAD</name>
<organism evidence="1 2">
    <name type="scientific">Bradyrhizobium oligotrophicum S58</name>
    <dbReference type="NCBI Taxonomy" id="1245469"/>
    <lineage>
        <taxon>Bacteria</taxon>
        <taxon>Pseudomonadati</taxon>
        <taxon>Pseudomonadota</taxon>
        <taxon>Alphaproteobacteria</taxon>
        <taxon>Hyphomicrobiales</taxon>
        <taxon>Nitrobacteraceae</taxon>
        <taxon>Bradyrhizobium</taxon>
    </lineage>
</organism>
<evidence type="ECO:0000313" key="1">
    <source>
        <dbReference type="EMBL" id="BAM88511.1"/>
    </source>
</evidence>
<accession>M4Z656</accession>
<dbReference type="HOGENOM" id="CLU_388155_0_0_5"/>
<dbReference type="AlphaFoldDB" id="M4Z656"/>
<dbReference type="NCBIfam" id="TIGR04372">
    <property type="entry name" value="glycosyl_04372"/>
    <property type="match status" value="1"/>
</dbReference>
<gene>
    <name evidence="1" type="ORF">S58_25050</name>
</gene>
<keyword evidence="2" id="KW-1185">Reference proteome</keyword>